<dbReference type="RefSeq" id="WP_249972819.1">
    <property type="nucleotide sequence ID" value="NZ_JAMFLZ010000003.1"/>
</dbReference>
<evidence type="ECO:0000313" key="1">
    <source>
        <dbReference type="EMBL" id="MCL6295065.1"/>
    </source>
</evidence>
<gene>
    <name evidence="1" type="ORF">M3P09_08675</name>
</gene>
<proteinExistence type="predicted"/>
<comment type="caution">
    <text evidence="1">The sequence shown here is derived from an EMBL/GenBank/DDBJ whole genome shotgun (WGS) entry which is preliminary data.</text>
</comment>
<dbReference type="EMBL" id="JAMFLZ010000003">
    <property type="protein sequence ID" value="MCL6295065.1"/>
    <property type="molecule type" value="Genomic_DNA"/>
</dbReference>
<accession>A0ABT0QDJ4</accession>
<reference evidence="1" key="1">
    <citation type="submission" date="2022-05" db="EMBL/GenBank/DDBJ databases">
        <authorList>
            <person name="Park J.-S."/>
        </authorList>
    </citation>
    <scope>NUCLEOTIDE SEQUENCE</scope>
    <source>
        <strain evidence="1">2012CJ34-3</strain>
    </source>
</reference>
<organism evidence="1 2">
    <name type="scientific">Jejuia spongiicola</name>
    <dbReference type="NCBI Taxonomy" id="2942207"/>
    <lineage>
        <taxon>Bacteria</taxon>
        <taxon>Pseudomonadati</taxon>
        <taxon>Bacteroidota</taxon>
        <taxon>Flavobacteriia</taxon>
        <taxon>Flavobacteriales</taxon>
        <taxon>Flavobacteriaceae</taxon>
        <taxon>Jejuia</taxon>
    </lineage>
</organism>
<sequence length="135" mass="15550">MNSEYLKYELKDLNLELSKKPNGREEVDFLIGDNQLYLESIDLDTIQRSLKISKQDLGELKRNLFIALILVIDKEPKVVYLIPSEDLSQNNSNTFIENEVSLMPSLSNWEIKVSTNSIPELAKYSLENMVEKLKA</sequence>
<dbReference type="Proteomes" id="UP001165381">
    <property type="component" value="Unassembled WGS sequence"/>
</dbReference>
<name>A0ABT0QDJ4_9FLAO</name>
<protein>
    <submittedName>
        <fullName evidence="1">Uncharacterized protein</fullName>
    </submittedName>
</protein>
<keyword evidence="2" id="KW-1185">Reference proteome</keyword>
<evidence type="ECO:0000313" key="2">
    <source>
        <dbReference type="Proteomes" id="UP001165381"/>
    </source>
</evidence>